<dbReference type="EMBL" id="CCYD01000468">
    <property type="protein sequence ID" value="CEG40051.1"/>
    <property type="molecule type" value="Genomic_DNA"/>
</dbReference>
<dbReference type="RefSeq" id="XP_036263128.1">
    <property type="nucleotide sequence ID" value="XM_036407422.1"/>
</dbReference>
<dbReference type="Proteomes" id="UP000054928">
    <property type="component" value="Unassembled WGS sequence"/>
</dbReference>
<evidence type="ECO:0000313" key="1">
    <source>
        <dbReference type="EMBL" id="CEG40051.1"/>
    </source>
</evidence>
<reference evidence="2" key="1">
    <citation type="submission" date="2014-09" db="EMBL/GenBank/DDBJ databases">
        <authorList>
            <person name="Sharma Rahul"/>
            <person name="Thines Marco"/>
        </authorList>
    </citation>
    <scope>NUCLEOTIDE SEQUENCE [LARGE SCALE GENOMIC DNA]</scope>
</reference>
<evidence type="ECO:0000313" key="2">
    <source>
        <dbReference type="Proteomes" id="UP000054928"/>
    </source>
</evidence>
<dbReference type="GeneID" id="59053092"/>
<sequence>MSSFSELSSSCAAYHRCELIESQPAVVGDEEVVERREVAVGLRTPYFLAVLLLTLVTCSTWNH</sequence>
<keyword evidence="2" id="KW-1185">Reference proteome</keyword>
<name>A0A0N7L4Z5_PLAHL</name>
<organism evidence="1 2">
    <name type="scientific">Plasmopara halstedii</name>
    <name type="common">Downy mildew of sunflower</name>
    <dbReference type="NCBI Taxonomy" id="4781"/>
    <lineage>
        <taxon>Eukaryota</taxon>
        <taxon>Sar</taxon>
        <taxon>Stramenopiles</taxon>
        <taxon>Oomycota</taxon>
        <taxon>Peronosporomycetes</taxon>
        <taxon>Peronosporales</taxon>
        <taxon>Peronosporaceae</taxon>
        <taxon>Plasmopara</taxon>
    </lineage>
</organism>
<proteinExistence type="predicted"/>
<protein>
    <submittedName>
        <fullName evidence="1">Uncharacterized protein</fullName>
    </submittedName>
</protein>
<accession>A0A0N7L4Z5</accession>
<dbReference type="AlphaFoldDB" id="A0A0N7L4Z5"/>